<sequence>MWANHVIETLESSVVSVYKRINEAINSYEDIGYLKVLRNDGDGILDIKIGAEKFTIKSRIAANANRVFFNVYEYVFDTRFPNREREQLVDELFFYKENNGTVYFATNKNICFEINSKRNDLVISFLERFDNYTDSKNNRYNQLINS</sequence>
<dbReference type="EMBL" id="JAVLVU010000001">
    <property type="protein sequence ID" value="MDT3403545.1"/>
    <property type="molecule type" value="Genomic_DNA"/>
</dbReference>
<organism evidence="1 2">
    <name type="scientific">Mucilaginibacter terrae</name>
    <dbReference type="NCBI Taxonomy" id="1955052"/>
    <lineage>
        <taxon>Bacteria</taxon>
        <taxon>Pseudomonadati</taxon>
        <taxon>Bacteroidota</taxon>
        <taxon>Sphingobacteriia</taxon>
        <taxon>Sphingobacteriales</taxon>
        <taxon>Sphingobacteriaceae</taxon>
        <taxon>Mucilaginibacter</taxon>
    </lineage>
</organism>
<evidence type="ECO:0000313" key="1">
    <source>
        <dbReference type="EMBL" id="MDT3403545.1"/>
    </source>
</evidence>
<gene>
    <name evidence="1" type="ORF">QE417_002617</name>
</gene>
<protein>
    <recommendedName>
        <fullName evidence="3">YbjN domain-containing protein</fullName>
    </recommendedName>
</protein>
<evidence type="ECO:0008006" key="3">
    <source>
        <dbReference type="Google" id="ProtNLM"/>
    </source>
</evidence>
<name>A0ABU3GUU5_9SPHI</name>
<proteinExistence type="predicted"/>
<evidence type="ECO:0000313" key="2">
    <source>
        <dbReference type="Proteomes" id="UP001258315"/>
    </source>
</evidence>
<keyword evidence="2" id="KW-1185">Reference proteome</keyword>
<comment type="caution">
    <text evidence="1">The sequence shown here is derived from an EMBL/GenBank/DDBJ whole genome shotgun (WGS) entry which is preliminary data.</text>
</comment>
<reference evidence="2" key="1">
    <citation type="submission" date="2023-07" db="EMBL/GenBank/DDBJ databases">
        <title>Functional and genomic diversity of the sorghum phyllosphere microbiome.</title>
        <authorList>
            <person name="Shade A."/>
        </authorList>
    </citation>
    <scope>NUCLEOTIDE SEQUENCE [LARGE SCALE GENOMIC DNA]</scope>
    <source>
        <strain evidence="2">SORGH_AS_0422</strain>
    </source>
</reference>
<accession>A0ABU3GUU5</accession>
<dbReference type="Proteomes" id="UP001258315">
    <property type="component" value="Unassembled WGS sequence"/>
</dbReference>
<dbReference type="RefSeq" id="WP_311950616.1">
    <property type="nucleotide sequence ID" value="NZ_JAVLVU010000001.1"/>
</dbReference>